<keyword evidence="3" id="KW-0145">Chemotaxis</keyword>
<evidence type="ECO:0000259" key="8">
    <source>
        <dbReference type="Pfam" id="PF01052"/>
    </source>
</evidence>
<comment type="subcellular location">
    <subcellularLocation>
        <location evidence="1">Cell membrane</location>
        <topology evidence="1">Peripheral membrane protein</topology>
    </subcellularLocation>
</comment>
<dbReference type="InterPro" id="IPR001543">
    <property type="entry name" value="FliN-like_C"/>
</dbReference>
<evidence type="ECO:0000313" key="9">
    <source>
        <dbReference type="EMBL" id="MCO6051013.1"/>
    </source>
</evidence>
<dbReference type="Proteomes" id="UP001205906">
    <property type="component" value="Unassembled WGS sequence"/>
</dbReference>
<keyword evidence="9" id="KW-0969">Cilium</keyword>
<proteinExistence type="predicted"/>
<keyword evidence="9" id="KW-0966">Cell projection</keyword>
<evidence type="ECO:0000313" key="10">
    <source>
        <dbReference type="Proteomes" id="UP001205906"/>
    </source>
</evidence>
<dbReference type="Gene3D" id="2.30.330.10">
    <property type="entry name" value="SpoA-like"/>
    <property type="match status" value="1"/>
</dbReference>
<keyword evidence="4" id="KW-0283">Flagellar rotation</keyword>
<dbReference type="Gene3D" id="3.40.1550.10">
    <property type="entry name" value="CheC-like"/>
    <property type="match status" value="1"/>
</dbReference>
<dbReference type="Pfam" id="PF01052">
    <property type="entry name" value="FliMN_C"/>
    <property type="match status" value="1"/>
</dbReference>
<evidence type="ECO:0000256" key="2">
    <source>
        <dbReference type="ARBA" id="ARBA00022475"/>
    </source>
</evidence>
<gene>
    <name evidence="9" type="ORF">NGM99_14615</name>
</gene>
<keyword evidence="5" id="KW-0472">Membrane</keyword>
<evidence type="ECO:0000256" key="3">
    <source>
        <dbReference type="ARBA" id="ARBA00022500"/>
    </source>
</evidence>
<reference evidence="9 10" key="1">
    <citation type="submission" date="2022-06" db="EMBL/GenBank/DDBJ databases">
        <title>Mesorhizobium sp. strain RP14 Genome sequencing and assembly.</title>
        <authorList>
            <person name="Kim I."/>
        </authorList>
    </citation>
    <scope>NUCLEOTIDE SEQUENCE [LARGE SCALE GENOMIC DNA]</scope>
    <source>
        <strain evidence="10">RP14(2022)</strain>
    </source>
</reference>
<dbReference type="InterPro" id="IPR036429">
    <property type="entry name" value="SpoA-like_sf"/>
</dbReference>
<organism evidence="9 10">
    <name type="scientific">Mesorhizobium liriopis</name>
    <dbReference type="NCBI Taxonomy" id="2953882"/>
    <lineage>
        <taxon>Bacteria</taxon>
        <taxon>Pseudomonadati</taxon>
        <taxon>Pseudomonadota</taxon>
        <taxon>Alphaproteobacteria</taxon>
        <taxon>Hyphomicrobiales</taxon>
        <taxon>Phyllobacteriaceae</taxon>
        <taxon>Mesorhizobium</taxon>
    </lineage>
</organism>
<comment type="caution">
    <text evidence="9">The sequence shown here is derived from an EMBL/GenBank/DDBJ whole genome shotgun (WGS) entry which is preliminary data.</text>
</comment>
<evidence type="ECO:0000256" key="4">
    <source>
        <dbReference type="ARBA" id="ARBA00022779"/>
    </source>
</evidence>
<dbReference type="InterPro" id="IPR028976">
    <property type="entry name" value="CheC-like_sf"/>
</dbReference>
<evidence type="ECO:0000256" key="1">
    <source>
        <dbReference type="ARBA" id="ARBA00004202"/>
    </source>
</evidence>
<dbReference type="EMBL" id="JAMXQS010000007">
    <property type="protein sequence ID" value="MCO6051013.1"/>
    <property type="molecule type" value="Genomic_DNA"/>
</dbReference>
<feature type="domain" description="Flagellar motor switch protein FliN-like C-terminal" evidence="8">
    <location>
        <begin position="231"/>
        <end position="301"/>
    </location>
</feature>
<name>A0ABT1C8L4_9HYPH</name>
<dbReference type="RefSeq" id="WP_252820180.1">
    <property type="nucleotide sequence ID" value="NZ_JAMXQS010000007.1"/>
</dbReference>
<keyword evidence="10" id="KW-1185">Reference proteome</keyword>
<sequence>MASVNPISGEPHGEGPADLSSPAAMRAYILERLTGDTGEPDAVLDAAHGLSEALAAAFRTSFENRFGVAAEIEPGDCLIARLAHARPSDAGATMLVASVAQSTEHAVLALDAEALGLLVALLFGADPTKPAVPLTREPTAIELDVAGLLFETLADALDAAGAAFRLARPLGLPLCGTPMAREALRDGPAVRLVFQFGSGGSVALFLPQRLVLKRPDAQGGAEADWGSRIEEELMRSSVTLEATMPLGRLTLGAVAEFAPGVVVPIDALGPSSAKISARGKALFSCEFGRLGDNYTLRVNEPFSDAQDFLETLVAPPAASPFPFA</sequence>
<comment type="function">
    <text evidence="6">FliM is one of three proteins (FliG, FliN, FliM) that forms the rotor-mounted switch complex (C ring), located at the base of the basal body. This complex interacts with the CheY and CheZ chemotaxis proteins, in addition to contacting components of the motor that determine the direction of flagellar rotation.</text>
</comment>
<evidence type="ECO:0000256" key="7">
    <source>
        <dbReference type="SAM" id="MobiDB-lite"/>
    </source>
</evidence>
<keyword evidence="9" id="KW-0282">Flagellum</keyword>
<feature type="region of interest" description="Disordered" evidence="7">
    <location>
        <begin position="1"/>
        <end position="20"/>
    </location>
</feature>
<accession>A0ABT1C8L4</accession>
<dbReference type="SUPFAM" id="SSF101801">
    <property type="entry name" value="Surface presentation of antigens (SPOA)"/>
    <property type="match status" value="1"/>
</dbReference>
<evidence type="ECO:0000256" key="6">
    <source>
        <dbReference type="ARBA" id="ARBA00025044"/>
    </source>
</evidence>
<evidence type="ECO:0000256" key="5">
    <source>
        <dbReference type="ARBA" id="ARBA00023136"/>
    </source>
</evidence>
<keyword evidence="2" id="KW-1003">Cell membrane</keyword>
<protein>
    <submittedName>
        <fullName evidence="9">FliM/FliN family flagellar motor switch protein</fullName>
    </submittedName>
</protein>